<gene>
    <name evidence="2" type="ORF">ACFOPH_18535</name>
</gene>
<feature type="transmembrane region" description="Helical" evidence="1">
    <location>
        <begin position="20"/>
        <end position="49"/>
    </location>
</feature>
<comment type="caution">
    <text evidence="2">The sequence shown here is derived from an EMBL/GenBank/DDBJ whole genome shotgun (WGS) entry which is preliminary data.</text>
</comment>
<proteinExistence type="predicted"/>
<evidence type="ECO:0000313" key="3">
    <source>
        <dbReference type="Proteomes" id="UP001595665"/>
    </source>
</evidence>
<protein>
    <submittedName>
        <fullName evidence="2">Uncharacterized protein</fullName>
    </submittedName>
</protein>
<keyword evidence="1" id="KW-0472">Membrane</keyword>
<keyword evidence="1" id="KW-1133">Transmembrane helix</keyword>
<dbReference type="RefSeq" id="WP_379736856.1">
    <property type="nucleotide sequence ID" value="NZ_JBHRVV010000001.1"/>
</dbReference>
<keyword evidence="3" id="KW-1185">Reference proteome</keyword>
<organism evidence="2 3">
    <name type="scientific">Massilia haematophila</name>
    <dbReference type="NCBI Taxonomy" id="457923"/>
    <lineage>
        <taxon>Bacteria</taxon>
        <taxon>Pseudomonadati</taxon>
        <taxon>Pseudomonadota</taxon>
        <taxon>Betaproteobacteria</taxon>
        <taxon>Burkholderiales</taxon>
        <taxon>Oxalobacteraceae</taxon>
        <taxon>Telluria group</taxon>
        <taxon>Massilia</taxon>
    </lineage>
</organism>
<sequence length="92" mass="9807">MSFVSTLTQFSFPVLPLAELLRAALLLALVISVLMFFRPLLSGIVRALVLTVRPRMTKEQRAARLAQKTGAVLQRAIDSAKGPGTGTLGSGV</sequence>
<evidence type="ECO:0000313" key="2">
    <source>
        <dbReference type="EMBL" id="MFC3460234.1"/>
    </source>
</evidence>
<dbReference type="EMBL" id="JBHRVV010000001">
    <property type="protein sequence ID" value="MFC3460234.1"/>
    <property type="molecule type" value="Genomic_DNA"/>
</dbReference>
<name>A0ABV7PMA5_9BURK</name>
<reference evidence="3" key="1">
    <citation type="journal article" date="2019" name="Int. J. Syst. Evol. Microbiol.">
        <title>The Global Catalogue of Microorganisms (GCM) 10K type strain sequencing project: providing services to taxonomists for standard genome sequencing and annotation.</title>
        <authorList>
            <consortium name="The Broad Institute Genomics Platform"/>
            <consortium name="The Broad Institute Genome Sequencing Center for Infectious Disease"/>
            <person name="Wu L."/>
            <person name="Ma J."/>
        </authorList>
    </citation>
    <scope>NUCLEOTIDE SEQUENCE [LARGE SCALE GENOMIC DNA]</scope>
    <source>
        <strain evidence="3">CCM 7480</strain>
    </source>
</reference>
<accession>A0ABV7PMA5</accession>
<keyword evidence="1" id="KW-0812">Transmembrane</keyword>
<evidence type="ECO:0000256" key="1">
    <source>
        <dbReference type="SAM" id="Phobius"/>
    </source>
</evidence>
<dbReference type="Proteomes" id="UP001595665">
    <property type="component" value="Unassembled WGS sequence"/>
</dbReference>